<sequence length="54" mass="6102">MKLTFKTLAFLVVISAFTSSCGNSDGNDENHDGHEHHDSHDHEHNHNEKEGHTH</sequence>
<feature type="compositionally biased region" description="Basic and acidic residues" evidence="1">
    <location>
        <begin position="28"/>
        <end position="54"/>
    </location>
</feature>
<accession>A0ABN1MQ74</accession>
<organism evidence="3 4">
    <name type="scientific">Wandonia haliotis</name>
    <dbReference type="NCBI Taxonomy" id="574963"/>
    <lineage>
        <taxon>Bacteria</taxon>
        <taxon>Pseudomonadati</taxon>
        <taxon>Bacteroidota</taxon>
        <taxon>Flavobacteriia</taxon>
        <taxon>Flavobacteriales</taxon>
        <taxon>Crocinitomicaceae</taxon>
        <taxon>Wandonia</taxon>
    </lineage>
</organism>
<dbReference type="EMBL" id="BAAAFH010000011">
    <property type="protein sequence ID" value="GAA0875209.1"/>
    <property type="molecule type" value="Genomic_DNA"/>
</dbReference>
<reference evidence="3 4" key="1">
    <citation type="journal article" date="2019" name="Int. J. Syst. Evol. Microbiol.">
        <title>The Global Catalogue of Microorganisms (GCM) 10K type strain sequencing project: providing services to taxonomists for standard genome sequencing and annotation.</title>
        <authorList>
            <consortium name="The Broad Institute Genomics Platform"/>
            <consortium name="The Broad Institute Genome Sequencing Center for Infectious Disease"/>
            <person name="Wu L."/>
            <person name="Ma J."/>
        </authorList>
    </citation>
    <scope>NUCLEOTIDE SEQUENCE [LARGE SCALE GENOMIC DNA]</scope>
    <source>
        <strain evidence="3 4">JCM 16083</strain>
    </source>
</reference>
<comment type="caution">
    <text evidence="3">The sequence shown here is derived from an EMBL/GenBank/DDBJ whole genome shotgun (WGS) entry which is preliminary data.</text>
</comment>
<dbReference type="Proteomes" id="UP001501126">
    <property type="component" value="Unassembled WGS sequence"/>
</dbReference>
<dbReference type="RefSeq" id="WP_343786452.1">
    <property type="nucleotide sequence ID" value="NZ_BAAAFH010000011.1"/>
</dbReference>
<keyword evidence="4" id="KW-1185">Reference proteome</keyword>
<name>A0ABN1MQ74_9FLAO</name>
<feature type="region of interest" description="Disordered" evidence="1">
    <location>
        <begin position="21"/>
        <end position="54"/>
    </location>
</feature>
<evidence type="ECO:0000313" key="3">
    <source>
        <dbReference type="EMBL" id="GAA0875209.1"/>
    </source>
</evidence>
<proteinExistence type="predicted"/>
<evidence type="ECO:0000313" key="4">
    <source>
        <dbReference type="Proteomes" id="UP001501126"/>
    </source>
</evidence>
<gene>
    <name evidence="3" type="ORF">GCM10009118_16180</name>
</gene>
<protein>
    <submittedName>
        <fullName evidence="3">Uncharacterized protein</fullName>
    </submittedName>
</protein>
<feature type="signal peptide" evidence="2">
    <location>
        <begin position="1"/>
        <end position="21"/>
    </location>
</feature>
<dbReference type="PROSITE" id="PS51257">
    <property type="entry name" value="PROKAR_LIPOPROTEIN"/>
    <property type="match status" value="1"/>
</dbReference>
<feature type="chain" id="PRO_5047163489" evidence="2">
    <location>
        <begin position="22"/>
        <end position="54"/>
    </location>
</feature>
<evidence type="ECO:0000256" key="2">
    <source>
        <dbReference type="SAM" id="SignalP"/>
    </source>
</evidence>
<evidence type="ECO:0000256" key="1">
    <source>
        <dbReference type="SAM" id="MobiDB-lite"/>
    </source>
</evidence>
<keyword evidence="2" id="KW-0732">Signal</keyword>